<reference evidence="2" key="1">
    <citation type="submission" date="2008-07" db="EMBL/GenBank/DDBJ databases">
        <title>Annotation of Ajellomyces capsulatus strain H88.</title>
        <authorList>
            <person name="Champion M."/>
            <person name="Cuomo C."/>
            <person name="Ma L.-J."/>
            <person name="Henn M.R."/>
            <person name="Sil A."/>
            <person name="Goldman B."/>
            <person name="Young S.K."/>
            <person name="Kodira C.D."/>
            <person name="Zeng Q."/>
            <person name="Koehrsen M."/>
            <person name="Alvarado L."/>
            <person name="Berlin A."/>
            <person name="Borenstein D."/>
            <person name="Chen Z."/>
            <person name="Engels R."/>
            <person name="Freedman E."/>
            <person name="Gellesch M."/>
            <person name="Goldberg J."/>
            <person name="Griggs A."/>
            <person name="Gujja S."/>
            <person name="Heiman D."/>
            <person name="Hepburn T."/>
            <person name="Howarth C."/>
            <person name="Jen D."/>
            <person name="Larson L."/>
            <person name="Lewis B."/>
            <person name="Mehta T."/>
            <person name="Park D."/>
            <person name="Pearson M."/>
            <person name="Roberts A."/>
            <person name="Saif S."/>
            <person name="Shea T."/>
            <person name="Shenoy N."/>
            <person name="Sisk P."/>
            <person name="Stolte C."/>
            <person name="Sykes S."/>
            <person name="Walk T."/>
            <person name="White J."/>
            <person name="Yandava C."/>
            <person name="Klein B."/>
            <person name="McEwen J.G."/>
            <person name="Puccia R."/>
            <person name="Goldman G.H."/>
            <person name="Felipe M.S."/>
            <person name="Nino-Vega G."/>
            <person name="San-Blas G."/>
            <person name="Taylor J."/>
            <person name="Mendoza L."/>
            <person name="Galagan J."/>
            <person name="Nusbaum C."/>
            <person name="Birren B."/>
        </authorList>
    </citation>
    <scope>NUCLEOTIDE SEQUENCE [LARGE SCALE GENOMIC DNA]</scope>
    <source>
        <strain evidence="2">H88</strain>
    </source>
</reference>
<dbReference type="HOGENOM" id="CLU_1712741_0_0_1"/>
<sequence>MYQPELLPPSDQIFRDITQRWRSRTRLAPRSTGIRMTNGVWKRVIQQEDCEAGQLLTQQVSIAVDVNIVSATSRSIKLKKKEHGRRRLAIVQRPEGSICVWPGYAHPPGRIQDQTPLSVMPSGGHLTAMPGHSIPIVYIPWRTILKLSSQILH</sequence>
<name>F0URG6_AJEC8</name>
<proteinExistence type="predicted"/>
<dbReference type="EMBL" id="DS990641">
    <property type="protein sequence ID" value="EGC48493.1"/>
    <property type="molecule type" value="Genomic_DNA"/>
</dbReference>
<accession>F0URG6</accession>
<protein>
    <submittedName>
        <fullName evidence="1">Uncharacterized protein</fullName>
    </submittedName>
</protein>
<evidence type="ECO:0000313" key="2">
    <source>
        <dbReference type="Proteomes" id="UP000008142"/>
    </source>
</evidence>
<dbReference type="AlphaFoldDB" id="F0URG6"/>
<gene>
    <name evidence="1" type="ORF">HCEG_07708</name>
</gene>
<evidence type="ECO:0000313" key="1">
    <source>
        <dbReference type="EMBL" id="EGC48493.1"/>
    </source>
</evidence>
<dbReference type="Proteomes" id="UP000008142">
    <property type="component" value="Unassembled WGS sequence"/>
</dbReference>
<organism evidence="2">
    <name type="scientific">Ajellomyces capsulatus (strain H88)</name>
    <name type="common">Darling's disease fungus</name>
    <name type="synonym">Histoplasma capsulatum</name>
    <dbReference type="NCBI Taxonomy" id="544711"/>
    <lineage>
        <taxon>Eukaryota</taxon>
        <taxon>Fungi</taxon>
        <taxon>Dikarya</taxon>
        <taxon>Ascomycota</taxon>
        <taxon>Pezizomycotina</taxon>
        <taxon>Eurotiomycetes</taxon>
        <taxon>Eurotiomycetidae</taxon>
        <taxon>Onygenales</taxon>
        <taxon>Ajellomycetaceae</taxon>
        <taxon>Histoplasma</taxon>
    </lineage>
</organism>